<proteinExistence type="predicted"/>
<evidence type="ECO:0000313" key="2">
    <source>
        <dbReference type="EMBL" id="SVA13407.1"/>
    </source>
</evidence>
<dbReference type="PROSITE" id="PS51725">
    <property type="entry name" value="ABM"/>
    <property type="match status" value="1"/>
</dbReference>
<sequence length="97" mass="11252">MAVTVTLAFSIKPERAEEFKSLLRDLLPDTRAYEGCITVDVYQDQDNPSYIYLVEGWQSKAHQQRYQAWRDESGIAETVAPFLAGEPRFNYFDKLEI</sequence>
<dbReference type="Gene3D" id="3.30.70.100">
    <property type="match status" value="1"/>
</dbReference>
<gene>
    <name evidence="2" type="ORF">METZ01_LOCUS66261</name>
</gene>
<name>A0A381TFA5_9ZZZZ</name>
<feature type="domain" description="ABM" evidence="1">
    <location>
        <begin position="3"/>
        <end position="92"/>
    </location>
</feature>
<dbReference type="InterPro" id="IPR050744">
    <property type="entry name" value="AI-2_Isomerase_LsrG"/>
</dbReference>
<dbReference type="EMBL" id="UINC01004315">
    <property type="protein sequence ID" value="SVA13407.1"/>
    <property type="molecule type" value="Genomic_DNA"/>
</dbReference>
<dbReference type="InterPro" id="IPR011008">
    <property type="entry name" value="Dimeric_a/b-barrel"/>
</dbReference>
<accession>A0A381TFA5</accession>
<reference evidence="2" key="1">
    <citation type="submission" date="2018-05" db="EMBL/GenBank/DDBJ databases">
        <authorList>
            <person name="Lanie J.A."/>
            <person name="Ng W.-L."/>
            <person name="Kazmierczak K.M."/>
            <person name="Andrzejewski T.M."/>
            <person name="Davidsen T.M."/>
            <person name="Wayne K.J."/>
            <person name="Tettelin H."/>
            <person name="Glass J.I."/>
            <person name="Rusch D."/>
            <person name="Podicherti R."/>
            <person name="Tsui H.-C.T."/>
            <person name="Winkler M.E."/>
        </authorList>
    </citation>
    <scope>NUCLEOTIDE SEQUENCE</scope>
</reference>
<dbReference type="Pfam" id="PF03992">
    <property type="entry name" value="ABM"/>
    <property type="match status" value="1"/>
</dbReference>
<dbReference type="PANTHER" id="PTHR33336">
    <property type="entry name" value="QUINOL MONOOXYGENASE YGIN-RELATED"/>
    <property type="match status" value="1"/>
</dbReference>
<dbReference type="GO" id="GO:0003824">
    <property type="term" value="F:catalytic activity"/>
    <property type="evidence" value="ECO:0007669"/>
    <property type="project" value="TreeGrafter"/>
</dbReference>
<evidence type="ECO:0000259" key="1">
    <source>
        <dbReference type="PROSITE" id="PS51725"/>
    </source>
</evidence>
<dbReference type="SUPFAM" id="SSF54909">
    <property type="entry name" value="Dimeric alpha+beta barrel"/>
    <property type="match status" value="1"/>
</dbReference>
<dbReference type="AlphaFoldDB" id="A0A381TFA5"/>
<dbReference type="InterPro" id="IPR007138">
    <property type="entry name" value="ABM_dom"/>
</dbReference>
<dbReference type="PANTHER" id="PTHR33336:SF15">
    <property type="entry name" value="ABM DOMAIN-CONTAINING PROTEIN"/>
    <property type="match status" value="1"/>
</dbReference>
<protein>
    <recommendedName>
        <fullName evidence="1">ABM domain-containing protein</fullName>
    </recommendedName>
</protein>
<organism evidence="2">
    <name type="scientific">marine metagenome</name>
    <dbReference type="NCBI Taxonomy" id="408172"/>
    <lineage>
        <taxon>unclassified sequences</taxon>
        <taxon>metagenomes</taxon>
        <taxon>ecological metagenomes</taxon>
    </lineage>
</organism>